<dbReference type="InterPro" id="IPR049176">
    <property type="entry name" value="COG5_N"/>
</dbReference>
<feature type="region of interest" description="Disordered" evidence="5">
    <location>
        <begin position="256"/>
        <end position="281"/>
    </location>
</feature>
<comment type="caution">
    <text evidence="8">The sequence shown here is derived from an EMBL/GenBank/DDBJ whole genome shotgun (WGS) entry which is preliminary data.</text>
</comment>
<sequence length="712" mass="75909">MVLEGNGVGEGEKLLSMLQQQFSDFNTPNFDVAKHTSQVLAGSQTTAQAQLEKMREGTRLLDTALASEVTGKSPELFGHVQRMRDTESSLADVVLSVETLQSAVRRIRAEVAGPYEHIRARTRQLRNLHSTIGLLRHLIHRLKLVHKLQAQMAAPPESIDLAKAAKLLTDIRAVDSSAEFAGVEAVAADEAFLQRTSALIHEQAQAALAEGMATMSQARVGSALQVFFNLDELSQAVRTLLSGYLQNLEKTARTALDPKQLTSTEDGGSATGSGGSGLAGAQGAACMRRYPKLAYTLEAMFERLAFETTVKGVMPAVSQAQLQQLLGATAPMQGAYLAISLNRMSDAVTTAFPGGARSLPSPADVQKCIGVIHDELKVGGISPQLAALVATTSGTALALLSEKAEYMAATGPEVRAVSHGAPASAAQTRNIALCSQLQEVHRSLSSLLPKLPQTASPALGASLEVVQATAIEIVAPIFKSVVETLENYLLQMHSTDFSLEGSSDGPTSGTSSAVGVVDTSRHITAAAMLISHFRSEFLSKFVPLPSPNVPSCVGALVERMAARLLIFFVRHASLVRPLGHVGKLQLAKDMAELQLAVGSSLYPLEQLGQPYRVLKAFRSLLFTETNSILSSPLLRELPPSVTAHHIFSRLPAEVQAPHERSGLTTAQYSLWLDTHSTEEALVGVRQALDASEPQWRASPEVAGTVGIILQLC</sequence>
<proteinExistence type="predicted"/>
<feature type="compositionally biased region" description="Gly residues" evidence="5">
    <location>
        <begin position="269"/>
        <end position="280"/>
    </location>
</feature>
<dbReference type="EMBL" id="MU069471">
    <property type="protein sequence ID" value="KAF5842007.1"/>
    <property type="molecule type" value="Genomic_DNA"/>
</dbReference>
<evidence type="ECO:0000256" key="4">
    <source>
        <dbReference type="ARBA" id="ARBA00023136"/>
    </source>
</evidence>
<evidence type="ECO:0000313" key="9">
    <source>
        <dbReference type="Proteomes" id="UP000815325"/>
    </source>
</evidence>
<keyword evidence="3" id="KW-0333">Golgi apparatus</keyword>
<comment type="subcellular location">
    <subcellularLocation>
        <location evidence="1">Golgi apparatus membrane</location>
        <topology evidence="1">Peripheral membrane protein</topology>
    </subcellularLocation>
</comment>
<dbReference type="PANTHER" id="PTHR13228">
    <property type="entry name" value="CONSERVED OLIGOMERIC GOLGI COMPLEX COMPONENT 5"/>
    <property type="match status" value="1"/>
</dbReference>
<feature type="domain" description="Conserved oligomeric Golgi complex subunit 5 N-terminal" evidence="6">
    <location>
        <begin position="23"/>
        <end position="148"/>
    </location>
</feature>
<name>A0ABQ7H570_DUNSA</name>
<dbReference type="Pfam" id="PF10392">
    <property type="entry name" value="COG5_N"/>
    <property type="match status" value="1"/>
</dbReference>
<evidence type="ECO:0000256" key="5">
    <source>
        <dbReference type="SAM" id="MobiDB-lite"/>
    </source>
</evidence>
<accession>A0ABQ7H570</accession>
<evidence type="ECO:0000256" key="1">
    <source>
        <dbReference type="ARBA" id="ARBA00004395"/>
    </source>
</evidence>
<evidence type="ECO:0000256" key="2">
    <source>
        <dbReference type="ARBA" id="ARBA00020974"/>
    </source>
</evidence>
<evidence type="ECO:0000313" key="8">
    <source>
        <dbReference type="EMBL" id="KAF5842007.1"/>
    </source>
</evidence>
<evidence type="ECO:0000256" key="3">
    <source>
        <dbReference type="ARBA" id="ARBA00023034"/>
    </source>
</evidence>
<dbReference type="InterPro" id="IPR019465">
    <property type="entry name" value="Cog5"/>
</dbReference>
<dbReference type="Proteomes" id="UP000815325">
    <property type="component" value="Unassembled WGS sequence"/>
</dbReference>
<dbReference type="PANTHER" id="PTHR13228:SF3">
    <property type="entry name" value="CONSERVED OLIGOMERIC GOLGI COMPLEX SUBUNIT 5"/>
    <property type="match status" value="1"/>
</dbReference>
<dbReference type="Pfam" id="PF20649">
    <property type="entry name" value="COG5_C"/>
    <property type="match status" value="1"/>
</dbReference>
<organism evidence="8 9">
    <name type="scientific">Dunaliella salina</name>
    <name type="common">Green alga</name>
    <name type="synonym">Protococcus salinus</name>
    <dbReference type="NCBI Taxonomy" id="3046"/>
    <lineage>
        <taxon>Eukaryota</taxon>
        <taxon>Viridiplantae</taxon>
        <taxon>Chlorophyta</taxon>
        <taxon>core chlorophytes</taxon>
        <taxon>Chlorophyceae</taxon>
        <taxon>CS clade</taxon>
        <taxon>Chlamydomonadales</taxon>
        <taxon>Dunaliellaceae</taxon>
        <taxon>Dunaliella</taxon>
    </lineage>
</organism>
<gene>
    <name evidence="8" type="ORF">DUNSADRAFT_9888</name>
</gene>
<keyword evidence="4" id="KW-0472">Membrane</keyword>
<dbReference type="InterPro" id="IPR048485">
    <property type="entry name" value="COG5_helical"/>
</dbReference>
<keyword evidence="9" id="KW-1185">Reference proteome</keyword>
<feature type="domain" description="Conserved oligomeric Golgi complex subunit 5 helical" evidence="7">
    <location>
        <begin position="181"/>
        <end position="282"/>
    </location>
</feature>
<evidence type="ECO:0000259" key="6">
    <source>
        <dbReference type="Pfam" id="PF10392"/>
    </source>
</evidence>
<protein>
    <recommendedName>
        <fullName evidence="2">Conserved oligomeric Golgi complex subunit 5</fullName>
    </recommendedName>
</protein>
<evidence type="ECO:0000259" key="7">
    <source>
        <dbReference type="Pfam" id="PF20649"/>
    </source>
</evidence>
<reference evidence="8" key="1">
    <citation type="submission" date="2017-08" db="EMBL/GenBank/DDBJ databases">
        <authorList>
            <person name="Polle J.E."/>
            <person name="Barry K."/>
            <person name="Cushman J."/>
            <person name="Schmutz J."/>
            <person name="Tran D."/>
            <person name="Hathwaick L.T."/>
            <person name="Yim W.C."/>
            <person name="Jenkins J."/>
            <person name="Mckie-Krisberg Z.M."/>
            <person name="Prochnik S."/>
            <person name="Lindquist E."/>
            <person name="Dockter R.B."/>
            <person name="Adam C."/>
            <person name="Molina H."/>
            <person name="Bunkerborg J."/>
            <person name="Jin E."/>
            <person name="Buchheim M."/>
            <person name="Magnuson J."/>
        </authorList>
    </citation>
    <scope>NUCLEOTIDE SEQUENCE</scope>
    <source>
        <strain evidence="8">CCAP 19/18</strain>
    </source>
</reference>